<protein>
    <submittedName>
        <fullName evidence="2">SQUAMOSA PROMOTER BINDING PROTEIN-LIKE 14, squamosa promoter binding protein-like 14</fullName>
    </submittedName>
</protein>
<sequence length="211" mass="23665">MQPPIGTTEAVKFEKPPIGRNTNTNVEASRTHGSILPLELFSGSKEELDMVHFNISLQKLGTHFLLGQIIPPSLNSDSQDRTGRIIFKLFDKDPSHFPGTLQTQIYIWLSNSPSEMESYIRPGCVVLSIYVSMSSVAWEHLEGNMLQYVYCLMQDSDSDFWRKARFLVHAGNQQLASHKDGKIRLCKSWRSCSSPELISVSPLAIVGGHET</sequence>
<evidence type="ECO:0000313" key="3">
    <source>
        <dbReference type="Proteomes" id="UP001165190"/>
    </source>
</evidence>
<reference evidence="2" key="1">
    <citation type="submission" date="2023-05" db="EMBL/GenBank/DDBJ databases">
        <title>Genome and transcriptome analyses reveal genes involved in the formation of fine ridges on petal epidermal cells in Hibiscus trionum.</title>
        <authorList>
            <person name="Koshimizu S."/>
            <person name="Masuda S."/>
            <person name="Ishii T."/>
            <person name="Shirasu K."/>
            <person name="Hoshino A."/>
            <person name="Arita M."/>
        </authorList>
    </citation>
    <scope>NUCLEOTIDE SEQUENCE</scope>
    <source>
        <strain evidence="2">Hamamatsu line</strain>
    </source>
</reference>
<gene>
    <name evidence="2" type="ORF">HRI_004476900</name>
</gene>
<evidence type="ECO:0000256" key="1">
    <source>
        <dbReference type="SAM" id="MobiDB-lite"/>
    </source>
</evidence>
<name>A0A9W7J4W6_HIBTR</name>
<comment type="caution">
    <text evidence="2">The sequence shown here is derived from an EMBL/GenBank/DDBJ whole genome shotgun (WGS) entry which is preliminary data.</text>
</comment>
<organism evidence="2 3">
    <name type="scientific">Hibiscus trionum</name>
    <name type="common">Flower of an hour</name>
    <dbReference type="NCBI Taxonomy" id="183268"/>
    <lineage>
        <taxon>Eukaryota</taxon>
        <taxon>Viridiplantae</taxon>
        <taxon>Streptophyta</taxon>
        <taxon>Embryophyta</taxon>
        <taxon>Tracheophyta</taxon>
        <taxon>Spermatophyta</taxon>
        <taxon>Magnoliopsida</taxon>
        <taxon>eudicotyledons</taxon>
        <taxon>Gunneridae</taxon>
        <taxon>Pentapetalae</taxon>
        <taxon>rosids</taxon>
        <taxon>malvids</taxon>
        <taxon>Malvales</taxon>
        <taxon>Malvaceae</taxon>
        <taxon>Malvoideae</taxon>
        <taxon>Hibiscus</taxon>
    </lineage>
</organism>
<keyword evidence="3" id="KW-1185">Reference proteome</keyword>
<dbReference type="AlphaFoldDB" id="A0A9W7J4W6"/>
<feature type="region of interest" description="Disordered" evidence="1">
    <location>
        <begin position="1"/>
        <end position="23"/>
    </location>
</feature>
<accession>A0A9W7J4W6</accession>
<evidence type="ECO:0000313" key="2">
    <source>
        <dbReference type="EMBL" id="GMJ08077.1"/>
    </source>
</evidence>
<dbReference type="Proteomes" id="UP001165190">
    <property type="component" value="Unassembled WGS sequence"/>
</dbReference>
<proteinExistence type="predicted"/>
<dbReference type="EMBL" id="BSYR01000049">
    <property type="protein sequence ID" value="GMJ08077.1"/>
    <property type="molecule type" value="Genomic_DNA"/>
</dbReference>
<dbReference type="OrthoDB" id="1732649at2759"/>